<evidence type="ECO:0000259" key="5">
    <source>
        <dbReference type="PROSITE" id="PS51900"/>
    </source>
</evidence>
<dbReference type="SUPFAM" id="SSF47823">
    <property type="entry name" value="lambda integrase-like, N-terminal domain"/>
    <property type="match status" value="1"/>
</dbReference>
<feature type="transmembrane region" description="Helical" evidence="4">
    <location>
        <begin position="160"/>
        <end position="179"/>
    </location>
</feature>
<keyword evidence="4" id="KW-1133">Transmembrane helix</keyword>
<evidence type="ECO:0000256" key="4">
    <source>
        <dbReference type="SAM" id="Phobius"/>
    </source>
</evidence>
<name>A0A1F7IBE4_9BACT</name>
<dbReference type="Proteomes" id="UP000177698">
    <property type="component" value="Unassembled WGS sequence"/>
</dbReference>
<keyword evidence="4" id="KW-0472">Membrane</keyword>
<organism evidence="6 7">
    <name type="scientific">Candidatus Roizmanbacteria bacterium RIFCSPLOWO2_01_FULL_37_12</name>
    <dbReference type="NCBI Taxonomy" id="1802056"/>
    <lineage>
        <taxon>Bacteria</taxon>
        <taxon>Candidatus Roizmaniibacteriota</taxon>
    </lineage>
</organism>
<evidence type="ECO:0000256" key="1">
    <source>
        <dbReference type="ARBA" id="ARBA00023125"/>
    </source>
</evidence>
<sequence length="927" mass="101354">MYNLSNLEPKFKIFLNAENISAVTARNYLSDIRHFLGWLISDKTYEINKDLKANISLLNSKIIQVYKDHHLKTSLPVKTINRRLSALRKFFLFCQKESILLDNPGKKVGNISLVKKINKDNKYKTTPDNKINNHNPLLSKNSNTVYLKQTPKLFSYPKTFIFLVFIFLVGSFILLFKSLQTGNPTHVPIIGSTQDGKRYLTFTGKFLDSLGNPISSKMDAIFKLYTEPAGGNAIYTSSCIGENGAITPDVNGNVRLLLGSDCDGKPIPGDLFFDNPNLYLGIALGSDNEMEPRQHIPNVGYAKNSDTVQGLNIGNQSLTVPYINENGDLLVGAPRSGIRSTFQSSNFSISSAETVTIESADIGDVILQATESGTIKLRTGGFSDSYTRLTINNEGNIGIGTLFPTYGFEVNDDLKITNGNRLILASSSADPSGENGSMYYNIQSNRFRCYQGGAWTDCFQNNEKSPIGGVYNGILDEDLPLTIIESELAGLRMKIKNLQDKLDDIEQNTINSVSYLTSNFQQLTSNLIYVREKIITPVVETTRLETQEINSQGKDLVVNLNTTTPNASSILKSEEKGPLAQLIIKGLEGKTVAAIDVSGNASFSGQIAAENLLINKDATIAGNLRANLIESENISQLADKLTALEETTNASTPEVNDAQKITSELKTDMNEIQKLLADIKNQPLSNPQYYQKLDNNGTFEQLKVTGSSNLFNLSVAGSNTIGQILIENNSILSLAWDLKLSALGNIKLFDDVVIISKDGNIRTKGKVIAEAGVITNKIEALNEDGKVSINRLAISGLTIDDKYVSSASSGALIAAKENYKINGISTPALETNISTAGDALIPAQSQELIIYNNNIKDASLIYLTPKDQITNSPLSVSKQESCVRTPELNEENKNTSGAESLNCKPYFKVSINSPTVTPLAFNWLIIN</sequence>
<feature type="coiled-coil region" evidence="3">
    <location>
        <begin position="481"/>
        <end position="508"/>
    </location>
</feature>
<dbReference type="GO" id="GO:0015074">
    <property type="term" value="P:DNA integration"/>
    <property type="evidence" value="ECO:0007669"/>
    <property type="project" value="InterPro"/>
</dbReference>
<keyword evidence="3" id="KW-0175">Coiled coil</keyword>
<evidence type="ECO:0000256" key="3">
    <source>
        <dbReference type="SAM" id="Coils"/>
    </source>
</evidence>
<protein>
    <recommendedName>
        <fullName evidence="5">Core-binding (CB) domain-containing protein</fullName>
    </recommendedName>
</protein>
<dbReference type="AlphaFoldDB" id="A0A1F7IBE4"/>
<comment type="caution">
    <text evidence="6">The sequence shown here is derived from an EMBL/GenBank/DDBJ whole genome shotgun (WGS) entry which is preliminary data.</text>
</comment>
<dbReference type="PROSITE" id="PS51900">
    <property type="entry name" value="CB"/>
    <property type="match status" value="1"/>
</dbReference>
<dbReference type="InterPro" id="IPR004107">
    <property type="entry name" value="Integrase_SAM-like_N"/>
</dbReference>
<dbReference type="InterPro" id="IPR044068">
    <property type="entry name" value="CB"/>
</dbReference>
<dbReference type="EMBL" id="MGAG01000020">
    <property type="protein sequence ID" value="OGK40672.1"/>
    <property type="molecule type" value="Genomic_DNA"/>
</dbReference>
<keyword evidence="1 2" id="KW-0238">DNA-binding</keyword>
<gene>
    <name evidence="6" type="ORF">A2954_00035</name>
</gene>
<dbReference type="Gene3D" id="1.10.150.130">
    <property type="match status" value="1"/>
</dbReference>
<dbReference type="Pfam" id="PF02899">
    <property type="entry name" value="Phage_int_SAM_1"/>
    <property type="match status" value="1"/>
</dbReference>
<dbReference type="InterPro" id="IPR010998">
    <property type="entry name" value="Integrase_recombinase_N"/>
</dbReference>
<evidence type="ECO:0000313" key="6">
    <source>
        <dbReference type="EMBL" id="OGK40672.1"/>
    </source>
</evidence>
<dbReference type="GO" id="GO:0003677">
    <property type="term" value="F:DNA binding"/>
    <property type="evidence" value="ECO:0007669"/>
    <property type="project" value="UniProtKB-UniRule"/>
</dbReference>
<reference evidence="6 7" key="1">
    <citation type="journal article" date="2016" name="Nat. Commun.">
        <title>Thousands of microbial genomes shed light on interconnected biogeochemical processes in an aquifer system.</title>
        <authorList>
            <person name="Anantharaman K."/>
            <person name="Brown C.T."/>
            <person name="Hug L.A."/>
            <person name="Sharon I."/>
            <person name="Castelle C.J."/>
            <person name="Probst A.J."/>
            <person name="Thomas B.C."/>
            <person name="Singh A."/>
            <person name="Wilkins M.J."/>
            <person name="Karaoz U."/>
            <person name="Brodie E.L."/>
            <person name="Williams K.H."/>
            <person name="Hubbard S.S."/>
            <person name="Banfield J.F."/>
        </authorList>
    </citation>
    <scope>NUCLEOTIDE SEQUENCE [LARGE SCALE GENOMIC DNA]</scope>
</reference>
<keyword evidence="4" id="KW-0812">Transmembrane</keyword>
<proteinExistence type="predicted"/>
<evidence type="ECO:0000313" key="7">
    <source>
        <dbReference type="Proteomes" id="UP000177698"/>
    </source>
</evidence>
<dbReference type="STRING" id="1802056.A2954_00035"/>
<feature type="domain" description="Core-binding (CB)" evidence="5">
    <location>
        <begin position="5"/>
        <end position="95"/>
    </location>
</feature>
<evidence type="ECO:0000256" key="2">
    <source>
        <dbReference type="PROSITE-ProRule" id="PRU01248"/>
    </source>
</evidence>
<accession>A0A1F7IBE4</accession>